<organism evidence="1 2">
    <name type="scientific">Psylliodes chrysocephalus</name>
    <dbReference type="NCBI Taxonomy" id="3402493"/>
    <lineage>
        <taxon>Eukaryota</taxon>
        <taxon>Metazoa</taxon>
        <taxon>Ecdysozoa</taxon>
        <taxon>Arthropoda</taxon>
        <taxon>Hexapoda</taxon>
        <taxon>Insecta</taxon>
        <taxon>Pterygota</taxon>
        <taxon>Neoptera</taxon>
        <taxon>Endopterygota</taxon>
        <taxon>Coleoptera</taxon>
        <taxon>Polyphaga</taxon>
        <taxon>Cucujiformia</taxon>
        <taxon>Chrysomeloidea</taxon>
        <taxon>Chrysomelidae</taxon>
        <taxon>Galerucinae</taxon>
        <taxon>Alticini</taxon>
        <taxon>Psylliodes</taxon>
    </lineage>
</organism>
<proteinExistence type="predicted"/>
<dbReference type="Proteomes" id="UP001153636">
    <property type="component" value="Chromosome 6"/>
</dbReference>
<keyword evidence="2" id="KW-1185">Reference proteome</keyword>
<dbReference type="PANTHER" id="PTHR46114">
    <property type="entry name" value="APPLE DOMAIN-CONTAINING PROTEIN"/>
    <property type="match status" value="1"/>
</dbReference>
<evidence type="ECO:0000313" key="1">
    <source>
        <dbReference type="EMBL" id="CAH1112548.1"/>
    </source>
</evidence>
<reference evidence="1" key="1">
    <citation type="submission" date="2022-01" db="EMBL/GenBank/DDBJ databases">
        <authorList>
            <person name="King R."/>
        </authorList>
    </citation>
    <scope>NUCLEOTIDE SEQUENCE</scope>
</reference>
<accession>A0A9P0D997</accession>
<sequence>MSSDEFTEFLNAREEQAWTSLKAVVNGFLDNNRADNFKESVGIMLEIFKIMGCRMSHKLHMLHSLLDQFKNNMDAYLEKQEERFYQDVMYFEQRYQEQYNENMTEDYIWGLMRESPYKHKRTSKNCHF</sequence>
<dbReference type="PANTHER" id="PTHR46114:SF1">
    <property type="entry name" value="ZAD DOMAIN-CONTAINING PROTEIN"/>
    <property type="match status" value="1"/>
</dbReference>
<dbReference type="AlphaFoldDB" id="A0A9P0D997"/>
<gene>
    <name evidence="1" type="ORF">PSYICH_LOCUS11932</name>
</gene>
<evidence type="ECO:0000313" key="2">
    <source>
        <dbReference type="Proteomes" id="UP001153636"/>
    </source>
</evidence>
<protein>
    <submittedName>
        <fullName evidence="1">Uncharacterized protein</fullName>
    </submittedName>
</protein>
<name>A0A9P0D997_9CUCU</name>
<dbReference type="EMBL" id="OV651818">
    <property type="protein sequence ID" value="CAH1112548.1"/>
    <property type="molecule type" value="Genomic_DNA"/>
</dbReference>
<dbReference type="OrthoDB" id="6752837at2759"/>